<dbReference type="Proteomes" id="UP001620409">
    <property type="component" value="Unassembled WGS sequence"/>
</dbReference>
<accession>A0ABW8IJM9</accession>
<organism evidence="2 3">
    <name type="scientific">Dyella humi</name>
    <dbReference type="NCBI Taxonomy" id="1770547"/>
    <lineage>
        <taxon>Bacteria</taxon>
        <taxon>Pseudomonadati</taxon>
        <taxon>Pseudomonadota</taxon>
        <taxon>Gammaproteobacteria</taxon>
        <taxon>Lysobacterales</taxon>
        <taxon>Rhodanobacteraceae</taxon>
        <taxon>Dyella</taxon>
    </lineage>
</organism>
<evidence type="ECO:0000313" key="2">
    <source>
        <dbReference type="EMBL" id="MFK2855410.1"/>
    </source>
</evidence>
<proteinExistence type="predicted"/>
<evidence type="ECO:0008006" key="4">
    <source>
        <dbReference type="Google" id="ProtNLM"/>
    </source>
</evidence>
<dbReference type="EMBL" id="JADIKI010000023">
    <property type="protein sequence ID" value="MFK2855410.1"/>
    <property type="molecule type" value="Genomic_DNA"/>
</dbReference>
<gene>
    <name evidence="2" type="ORF">ISP18_12480</name>
</gene>
<keyword evidence="1" id="KW-0812">Transmembrane</keyword>
<feature type="transmembrane region" description="Helical" evidence="1">
    <location>
        <begin position="20"/>
        <end position="42"/>
    </location>
</feature>
<keyword evidence="1" id="KW-1133">Transmembrane helix</keyword>
<protein>
    <recommendedName>
        <fullName evidence="4">Outer membrane protein assembly factor BamE</fullName>
    </recommendedName>
</protein>
<keyword evidence="1" id="KW-0472">Membrane</keyword>
<dbReference type="RefSeq" id="WP_380012215.1">
    <property type="nucleotide sequence ID" value="NZ_JADIKI010000023.1"/>
</dbReference>
<name>A0ABW8IJM9_9GAMM</name>
<reference evidence="2 3" key="1">
    <citation type="submission" date="2020-10" db="EMBL/GenBank/DDBJ databases">
        <title>Phylogeny of dyella-like bacteria.</title>
        <authorList>
            <person name="Fu J."/>
        </authorList>
    </citation>
    <scope>NUCLEOTIDE SEQUENCE [LARGE SCALE GENOMIC DNA]</scope>
    <source>
        <strain evidence="2 3">DHG40</strain>
    </source>
</reference>
<sequence>MENMIATQPHPLPRTLRPRWRISLKLMVLVIPVVLAGCATTVGRDYDQTKVGQFVPGQTTMSQVVAALGQPQEQETESDGGTRLHYQYISSQSSVGSYIPGVSLIDHSVSTKGKDTFLFFDAHGKYVRAENNQSNM</sequence>
<evidence type="ECO:0000256" key="1">
    <source>
        <dbReference type="SAM" id="Phobius"/>
    </source>
</evidence>
<evidence type="ECO:0000313" key="3">
    <source>
        <dbReference type="Proteomes" id="UP001620409"/>
    </source>
</evidence>
<comment type="caution">
    <text evidence="2">The sequence shown here is derived from an EMBL/GenBank/DDBJ whole genome shotgun (WGS) entry which is preliminary data.</text>
</comment>
<keyword evidence="3" id="KW-1185">Reference proteome</keyword>